<reference evidence="6 7" key="1">
    <citation type="submission" date="2022-03" db="EMBL/GenBank/DDBJ databases">
        <title>Luteimonas soily sp. nov., a novel bacterium isolated from the soil.</title>
        <authorList>
            <person name="Zhang X."/>
        </authorList>
    </citation>
    <scope>NUCLEOTIDE SEQUENCE [LARGE SCALE GENOMIC DNA]</scope>
    <source>
        <strain evidence="6 7">50</strain>
    </source>
</reference>
<name>A0ABT0A3S0_9GAMM</name>
<proteinExistence type="predicted"/>
<dbReference type="SUPFAM" id="SSF141868">
    <property type="entry name" value="EAL domain-like"/>
    <property type="match status" value="1"/>
</dbReference>
<dbReference type="Gene3D" id="3.20.20.450">
    <property type="entry name" value="EAL domain"/>
    <property type="match status" value="1"/>
</dbReference>
<dbReference type="InterPro" id="IPR011006">
    <property type="entry name" value="CheY-like_superfamily"/>
</dbReference>
<dbReference type="SMART" id="SM00267">
    <property type="entry name" value="GGDEF"/>
    <property type="match status" value="1"/>
</dbReference>
<dbReference type="PANTHER" id="PTHR33121:SF70">
    <property type="entry name" value="SIGNALING PROTEIN YKOW"/>
    <property type="match status" value="1"/>
</dbReference>
<dbReference type="InterPro" id="IPR035919">
    <property type="entry name" value="EAL_sf"/>
</dbReference>
<keyword evidence="1" id="KW-0597">Phosphoprotein</keyword>
<dbReference type="PANTHER" id="PTHR33121">
    <property type="entry name" value="CYCLIC DI-GMP PHOSPHODIESTERASE PDEF"/>
    <property type="match status" value="1"/>
</dbReference>
<evidence type="ECO:0000259" key="5">
    <source>
        <dbReference type="PROSITE" id="PS50887"/>
    </source>
</evidence>
<dbReference type="Pfam" id="PF00072">
    <property type="entry name" value="Response_reg"/>
    <property type="match status" value="1"/>
</dbReference>
<dbReference type="CDD" id="cd17546">
    <property type="entry name" value="REC_hyHK_CKI1_RcsC-like"/>
    <property type="match status" value="1"/>
</dbReference>
<dbReference type="RefSeq" id="WP_243320127.1">
    <property type="nucleotide sequence ID" value="NZ_JALGCL010000001.1"/>
</dbReference>
<evidence type="ECO:0000313" key="6">
    <source>
        <dbReference type="EMBL" id="MCJ0825631.1"/>
    </source>
</evidence>
<evidence type="ECO:0000256" key="1">
    <source>
        <dbReference type="PROSITE-ProRule" id="PRU00169"/>
    </source>
</evidence>
<organism evidence="6 7">
    <name type="scientific">Cognatiluteimonas sedimenti</name>
    <dbReference type="NCBI Taxonomy" id="2927791"/>
    <lineage>
        <taxon>Bacteria</taxon>
        <taxon>Pseudomonadati</taxon>
        <taxon>Pseudomonadota</taxon>
        <taxon>Gammaproteobacteria</taxon>
        <taxon>Lysobacterales</taxon>
        <taxon>Lysobacteraceae</taxon>
        <taxon>Cognatiluteimonas</taxon>
    </lineage>
</organism>
<feature type="domain" description="EAL" evidence="4">
    <location>
        <begin position="370"/>
        <end position="621"/>
    </location>
</feature>
<protein>
    <submittedName>
        <fullName evidence="6">EAL domain-containing protein</fullName>
    </submittedName>
</protein>
<dbReference type="PROSITE" id="PS50110">
    <property type="entry name" value="RESPONSE_REGULATORY"/>
    <property type="match status" value="1"/>
</dbReference>
<dbReference type="InterPro" id="IPR001789">
    <property type="entry name" value="Sig_transdc_resp-reg_receiver"/>
</dbReference>
<dbReference type="InterPro" id="IPR043128">
    <property type="entry name" value="Rev_trsase/Diguanyl_cyclase"/>
</dbReference>
<dbReference type="Gene3D" id="3.40.50.2300">
    <property type="match status" value="1"/>
</dbReference>
<comment type="caution">
    <text evidence="6">The sequence shown here is derived from an EMBL/GenBank/DDBJ whole genome shotgun (WGS) entry which is preliminary data.</text>
</comment>
<keyword evidence="7" id="KW-1185">Reference proteome</keyword>
<gene>
    <name evidence="6" type="ORF">MQC88_06615</name>
</gene>
<accession>A0ABT0A3S0</accession>
<evidence type="ECO:0000259" key="4">
    <source>
        <dbReference type="PROSITE" id="PS50883"/>
    </source>
</evidence>
<feature type="region of interest" description="Disordered" evidence="2">
    <location>
        <begin position="41"/>
        <end position="69"/>
    </location>
</feature>
<dbReference type="PROSITE" id="PS50883">
    <property type="entry name" value="EAL"/>
    <property type="match status" value="1"/>
</dbReference>
<dbReference type="InterPro" id="IPR000160">
    <property type="entry name" value="GGDEF_dom"/>
</dbReference>
<evidence type="ECO:0000259" key="3">
    <source>
        <dbReference type="PROSITE" id="PS50110"/>
    </source>
</evidence>
<dbReference type="SUPFAM" id="SSF55073">
    <property type="entry name" value="Nucleotide cyclase"/>
    <property type="match status" value="1"/>
</dbReference>
<dbReference type="Pfam" id="PF00563">
    <property type="entry name" value="EAL"/>
    <property type="match status" value="1"/>
</dbReference>
<feature type="modified residue" description="4-aspartylphosphate" evidence="1">
    <location>
        <position position="126"/>
    </location>
</feature>
<dbReference type="Proteomes" id="UP001165423">
    <property type="component" value="Unassembled WGS sequence"/>
</dbReference>
<dbReference type="CDD" id="cd01948">
    <property type="entry name" value="EAL"/>
    <property type="match status" value="1"/>
</dbReference>
<dbReference type="SMART" id="SM00448">
    <property type="entry name" value="REC"/>
    <property type="match status" value="1"/>
</dbReference>
<dbReference type="PROSITE" id="PS50887">
    <property type="entry name" value="GGDEF"/>
    <property type="match status" value="1"/>
</dbReference>
<dbReference type="SMART" id="SM00052">
    <property type="entry name" value="EAL"/>
    <property type="match status" value="1"/>
</dbReference>
<feature type="domain" description="GGDEF" evidence="5">
    <location>
        <begin position="233"/>
        <end position="366"/>
    </location>
</feature>
<evidence type="ECO:0000256" key="2">
    <source>
        <dbReference type="SAM" id="MobiDB-lite"/>
    </source>
</evidence>
<feature type="domain" description="Response regulatory" evidence="3">
    <location>
        <begin position="77"/>
        <end position="193"/>
    </location>
</feature>
<dbReference type="Gene3D" id="3.30.70.270">
    <property type="match status" value="1"/>
</dbReference>
<dbReference type="EMBL" id="JALGCL010000001">
    <property type="protein sequence ID" value="MCJ0825631.1"/>
    <property type="molecule type" value="Genomic_DNA"/>
</dbReference>
<sequence length="621" mass="67250">MTAIPSPQRNPAEAANDSGIDMPSRAEYPPAHYWRRWSNDAAAASAPESTLPPAAADAPGADAAGVAGDDPGDAPYRVLVVEDDPSQALFAESVLSGAGIQAQVTTVPEAVMPSMQQFSPDLVLMDLHMPGMSGTELTSLIREHPIFAHTPIVFLTGDPDPERQFEVLECGADDFLSKPIRPRHLIAAVQSRIKRARALRRQRFGDASRHPHTGLHTRPYLMQRIAAALTAGNGRGAFFVEIQNPGALHDRYGYAGFEQLMHAVGRRVGELAGACPSARLNDNAFLVFAPDGAPELEALARTLRDGISHPPFDMDDMPQRLRAAIGYSTLEHGFADAGAVLDAVEQAARTARGEPIGLAAYAPPARSDTSADLVEAMRSGLRDGAFELQFQPVVAVAGGEEAQFQALLRMRHADGSVRSAGELVPVAETAGLMPEIDRWVLLQAIDLLHRRRDEQRPVRLFVSQSPHSLARDLHATWLLEMLASHGIEGPSLVIDLRLDDALVHSIVLRQFSEQLMPAGVQFCLSQYAHGDEADALLSQLPLGYVRLAPRYSHAHADPQLRDELRAAIDRAHRLGLQVIGPQVEDPQGAATLWMSGIDFIQGNLVQQAAGELDFDFQHSVL</sequence>
<dbReference type="InterPro" id="IPR050706">
    <property type="entry name" value="Cyclic-di-GMP_PDE-like"/>
</dbReference>
<dbReference type="SUPFAM" id="SSF52172">
    <property type="entry name" value="CheY-like"/>
    <property type="match status" value="1"/>
</dbReference>
<evidence type="ECO:0000313" key="7">
    <source>
        <dbReference type="Proteomes" id="UP001165423"/>
    </source>
</evidence>
<feature type="region of interest" description="Disordered" evidence="2">
    <location>
        <begin position="1"/>
        <end position="27"/>
    </location>
</feature>
<dbReference type="InterPro" id="IPR001633">
    <property type="entry name" value="EAL_dom"/>
</dbReference>
<dbReference type="InterPro" id="IPR029787">
    <property type="entry name" value="Nucleotide_cyclase"/>
</dbReference>
<feature type="compositionally biased region" description="Low complexity" evidence="2">
    <location>
        <begin position="52"/>
        <end position="69"/>
    </location>
</feature>